<dbReference type="Proteomes" id="UP000297245">
    <property type="component" value="Unassembled WGS sequence"/>
</dbReference>
<keyword evidence="2" id="KW-1185">Reference proteome</keyword>
<evidence type="ECO:0000313" key="1">
    <source>
        <dbReference type="EMBL" id="THV00213.1"/>
    </source>
</evidence>
<sequence length="89" mass="9829">MSQKDSSFNYVVCHTEHDAKWDGKEGVDWSHSHQEFDIQVGGTIGYEIYAAKSGVFTRIGDGGFLNWAYKGAIINTEDDGKKVTFAAPP</sequence>
<gene>
    <name evidence="1" type="ORF">K435DRAFT_719190</name>
</gene>
<dbReference type="AlphaFoldDB" id="A0A4S8MCH2"/>
<evidence type="ECO:0000313" key="2">
    <source>
        <dbReference type="Proteomes" id="UP000297245"/>
    </source>
</evidence>
<reference evidence="1 2" key="1">
    <citation type="journal article" date="2019" name="Nat. Ecol. Evol.">
        <title>Megaphylogeny resolves global patterns of mushroom evolution.</title>
        <authorList>
            <person name="Varga T."/>
            <person name="Krizsan K."/>
            <person name="Foldi C."/>
            <person name="Dima B."/>
            <person name="Sanchez-Garcia M."/>
            <person name="Sanchez-Ramirez S."/>
            <person name="Szollosi G.J."/>
            <person name="Szarkandi J.G."/>
            <person name="Papp V."/>
            <person name="Albert L."/>
            <person name="Andreopoulos W."/>
            <person name="Angelini C."/>
            <person name="Antonin V."/>
            <person name="Barry K.W."/>
            <person name="Bougher N.L."/>
            <person name="Buchanan P."/>
            <person name="Buyck B."/>
            <person name="Bense V."/>
            <person name="Catcheside P."/>
            <person name="Chovatia M."/>
            <person name="Cooper J."/>
            <person name="Damon W."/>
            <person name="Desjardin D."/>
            <person name="Finy P."/>
            <person name="Geml J."/>
            <person name="Haridas S."/>
            <person name="Hughes K."/>
            <person name="Justo A."/>
            <person name="Karasinski D."/>
            <person name="Kautmanova I."/>
            <person name="Kiss B."/>
            <person name="Kocsube S."/>
            <person name="Kotiranta H."/>
            <person name="LaButti K.M."/>
            <person name="Lechner B.E."/>
            <person name="Liimatainen K."/>
            <person name="Lipzen A."/>
            <person name="Lukacs Z."/>
            <person name="Mihaltcheva S."/>
            <person name="Morgado L.N."/>
            <person name="Niskanen T."/>
            <person name="Noordeloos M.E."/>
            <person name="Ohm R.A."/>
            <person name="Ortiz-Santana B."/>
            <person name="Ovrebo C."/>
            <person name="Racz N."/>
            <person name="Riley R."/>
            <person name="Savchenko A."/>
            <person name="Shiryaev A."/>
            <person name="Soop K."/>
            <person name="Spirin V."/>
            <person name="Szebenyi C."/>
            <person name="Tomsovsky M."/>
            <person name="Tulloss R.E."/>
            <person name="Uehling J."/>
            <person name="Grigoriev I.V."/>
            <person name="Vagvolgyi C."/>
            <person name="Papp T."/>
            <person name="Martin F.M."/>
            <person name="Miettinen O."/>
            <person name="Hibbett D.S."/>
            <person name="Nagy L.G."/>
        </authorList>
    </citation>
    <scope>NUCLEOTIDE SEQUENCE [LARGE SCALE GENOMIC DNA]</scope>
    <source>
        <strain evidence="1 2">CBS 962.96</strain>
    </source>
</reference>
<accession>A0A4S8MCH2</accession>
<organism evidence="1 2">
    <name type="scientific">Dendrothele bispora (strain CBS 962.96)</name>
    <dbReference type="NCBI Taxonomy" id="1314807"/>
    <lineage>
        <taxon>Eukaryota</taxon>
        <taxon>Fungi</taxon>
        <taxon>Dikarya</taxon>
        <taxon>Basidiomycota</taxon>
        <taxon>Agaricomycotina</taxon>
        <taxon>Agaricomycetes</taxon>
        <taxon>Agaricomycetidae</taxon>
        <taxon>Agaricales</taxon>
        <taxon>Agaricales incertae sedis</taxon>
        <taxon>Dendrothele</taxon>
    </lineage>
</organism>
<protein>
    <submittedName>
        <fullName evidence="1">Uncharacterized protein</fullName>
    </submittedName>
</protein>
<name>A0A4S8MCH2_DENBC</name>
<dbReference type="EMBL" id="ML179107">
    <property type="protein sequence ID" value="THV00213.1"/>
    <property type="molecule type" value="Genomic_DNA"/>
</dbReference>
<proteinExistence type="predicted"/>
<dbReference type="OrthoDB" id="3685327at2759"/>